<dbReference type="GO" id="GO:0008270">
    <property type="term" value="F:zinc ion binding"/>
    <property type="evidence" value="ECO:0007669"/>
    <property type="project" value="UniProtKB-KW"/>
</dbReference>
<dbReference type="PANTHER" id="PTHR47208">
    <property type="entry name" value="OS02G0174800 PROTEIN"/>
    <property type="match status" value="1"/>
</dbReference>
<gene>
    <name evidence="6" type="ORF">LITE_LOCUS5369</name>
</gene>
<keyword evidence="3" id="KW-0863">Zinc-finger</keyword>
<feature type="zinc finger region" description="FLZ-type" evidence="4">
    <location>
        <begin position="172"/>
        <end position="215"/>
    </location>
</feature>
<dbReference type="InterPro" id="IPR007650">
    <property type="entry name" value="Zf-FLZ_dom"/>
</dbReference>
<evidence type="ECO:0000259" key="5">
    <source>
        <dbReference type="PROSITE" id="PS51795"/>
    </source>
</evidence>
<accession>A0AAV0HQJ2</accession>
<evidence type="ECO:0000313" key="7">
    <source>
        <dbReference type="Proteomes" id="UP001154282"/>
    </source>
</evidence>
<dbReference type="PROSITE" id="PS51795">
    <property type="entry name" value="ZF_FLZ"/>
    <property type="match status" value="1"/>
</dbReference>
<keyword evidence="7" id="KW-1185">Reference proteome</keyword>
<evidence type="ECO:0000256" key="4">
    <source>
        <dbReference type="PROSITE-ProRule" id="PRU01131"/>
    </source>
</evidence>
<keyword evidence="3" id="KW-0862">Zinc</keyword>
<dbReference type="EMBL" id="CAMGYJ010000002">
    <property type="protein sequence ID" value="CAI0387198.1"/>
    <property type="molecule type" value="Genomic_DNA"/>
</dbReference>
<evidence type="ECO:0000313" key="6">
    <source>
        <dbReference type="EMBL" id="CAI0387198.1"/>
    </source>
</evidence>
<dbReference type="Proteomes" id="UP001154282">
    <property type="component" value="Unassembled WGS sequence"/>
</dbReference>
<proteinExistence type="inferred from homology"/>
<evidence type="ECO:0000256" key="2">
    <source>
        <dbReference type="ARBA" id="ARBA00022723"/>
    </source>
</evidence>
<protein>
    <recommendedName>
        <fullName evidence="5">FLZ-type domain-containing protein</fullName>
    </recommendedName>
</protein>
<comment type="similarity">
    <text evidence="1">Belongs to the FLZ family.</text>
</comment>
<dbReference type="InterPro" id="IPR044604">
    <property type="entry name" value="FLZ12/13/14"/>
</dbReference>
<dbReference type="PANTHER" id="PTHR47208:SF1">
    <property type="entry name" value="OS02G0174800 PROTEIN"/>
    <property type="match status" value="1"/>
</dbReference>
<name>A0AAV0HQJ2_9ROSI</name>
<evidence type="ECO:0000256" key="3">
    <source>
        <dbReference type="ARBA" id="ARBA00022771"/>
    </source>
</evidence>
<comment type="caution">
    <text evidence="6">The sequence shown here is derived from an EMBL/GenBank/DDBJ whole genome shotgun (WGS) entry which is preliminary data.</text>
</comment>
<evidence type="ECO:0000256" key="1">
    <source>
        <dbReference type="ARBA" id="ARBA00009374"/>
    </source>
</evidence>
<dbReference type="AlphaFoldDB" id="A0AAV0HQJ2"/>
<keyword evidence="2" id="KW-0479">Metal-binding</keyword>
<feature type="domain" description="FLZ-type" evidence="5">
    <location>
        <begin position="172"/>
        <end position="215"/>
    </location>
</feature>
<sequence>MEKKSPRSFVDGGVGLGIVAAMTDSSDRRHRARDWTKFSHPAVSLRSSPIQIVSLARPAAANFNCDVGLSRHPLEKEDSDEDGGSDSVVDENDEVYTCVISHVGNDVVKKFVYYGDKVSGLRDDAVTVFDVNPVAAAAAAAGMFYASSSPLMMTAGFGGAAEGWRNDFCNQDFLASCFLCKKLLHGLDIFMYRGEKAFCSPECREKHIRDEDYREKNHRYGEIRKRPHECSLSPCSSPQVYLAEVAAA</sequence>
<reference evidence="6" key="1">
    <citation type="submission" date="2022-08" db="EMBL/GenBank/DDBJ databases">
        <authorList>
            <person name="Gutierrez-Valencia J."/>
        </authorList>
    </citation>
    <scope>NUCLEOTIDE SEQUENCE</scope>
</reference>
<organism evidence="6 7">
    <name type="scientific">Linum tenue</name>
    <dbReference type="NCBI Taxonomy" id="586396"/>
    <lineage>
        <taxon>Eukaryota</taxon>
        <taxon>Viridiplantae</taxon>
        <taxon>Streptophyta</taxon>
        <taxon>Embryophyta</taxon>
        <taxon>Tracheophyta</taxon>
        <taxon>Spermatophyta</taxon>
        <taxon>Magnoliopsida</taxon>
        <taxon>eudicotyledons</taxon>
        <taxon>Gunneridae</taxon>
        <taxon>Pentapetalae</taxon>
        <taxon>rosids</taxon>
        <taxon>fabids</taxon>
        <taxon>Malpighiales</taxon>
        <taxon>Linaceae</taxon>
        <taxon>Linum</taxon>
    </lineage>
</organism>
<dbReference type="Pfam" id="PF04570">
    <property type="entry name" value="zf-FLZ"/>
    <property type="match status" value="1"/>
</dbReference>